<evidence type="ECO:0000256" key="3">
    <source>
        <dbReference type="ARBA" id="ARBA00022448"/>
    </source>
</evidence>
<protein>
    <submittedName>
        <fullName evidence="14">TMEM175 family protein</fullName>
    </submittedName>
</protein>
<evidence type="ECO:0000256" key="4">
    <source>
        <dbReference type="ARBA" id="ARBA00022538"/>
    </source>
</evidence>
<feature type="transmembrane region" description="Helical" evidence="13">
    <location>
        <begin position="129"/>
        <end position="150"/>
    </location>
</feature>
<proteinExistence type="inferred from homology"/>
<feature type="transmembrane region" description="Helical" evidence="13">
    <location>
        <begin position="92"/>
        <end position="117"/>
    </location>
</feature>
<dbReference type="RefSeq" id="WP_345383290.1">
    <property type="nucleotide sequence ID" value="NZ_BAABIC010000020.1"/>
</dbReference>
<evidence type="ECO:0000256" key="6">
    <source>
        <dbReference type="ARBA" id="ARBA00022826"/>
    </source>
</evidence>
<evidence type="ECO:0000256" key="8">
    <source>
        <dbReference type="ARBA" id="ARBA00022989"/>
    </source>
</evidence>
<dbReference type="PANTHER" id="PTHR31462">
    <property type="entry name" value="ENDOSOMAL/LYSOSOMAL POTASSIUM CHANNEL TMEM175"/>
    <property type="match status" value="1"/>
</dbReference>
<keyword evidence="3" id="KW-0813">Transport</keyword>
<keyword evidence="8 13" id="KW-1133">Transmembrane helix</keyword>
<comment type="similarity">
    <text evidence="2">Belongs to the TMEM175 family.</text>
</comment>
<dbReference type="Pfam" id="PF06736">
    <property type="entry name" value="TMEM175"/>
    <property type="match status" value="1"/>
</dbReference>
<evidence type="ECO:0000256" key="1">
    <source>
        <dbReference type="ARBA" id="ARBA00004141"/>
    </source>
</evidence>
<evidence type="ECO:0000256" key="11">
    <source>
        <dbReference type="ARBA" id="ARBA00023303"/>
    </source>
</evidence>
<keyword evidence="6" id="KW-0631">Potassium channel</keyword>
<evidence type="ECO:0000256" key="2">
    <source>
        <dbReference type="ARBA" id="ARBA00006920"/>
    </source>
</evidence>
<comment type="subcellular location">
    <subcellularLocation>
        <location evidence="1">Membrane</location>
        <topology evidence="1">Multi-pass membrane protein</topology>
    </subcellularLocation>
</comment>
<keyword evidence="4" id="KW-0633">Potassium transport</keyword>
<dbReference type="Proteomes" id="UP001500325">
    <property type="component" value="Unassembled WGS sequence"/>
</dbReference>
<reference evidence="15" key="1">
    <citation type="journal article" date="2019" name="Int. J. Syst. Evol. Microbiol.">
        <title>The Global Catalogue of Microorganisms (GCM) 10K type strain sequencing project: providing services to taxonomists for standard genome sequencing and annotation.</title>
        <authorList>
            <consortium name="The Broad Institute Genomics Platform"/>
            <consortium name="The Broad Institute Genome Sequencing Center for Infectious Disease"/>
            <person name="Wu L."/>
            <person name="Ma J."/>
        </authorList>
    </citation>
    <scope>NUCLEOTIDE SEQUENCE [LARGE SCALE GENOMIC DNA]</scope>
    <source>
        <strain evidence="15">JCM 18055</strain>
    </source>
</reference>
<evidence type="ECO:0000313" key="14">
    <source>
        <dbReference type="EMBL" id="GAA4704997.1"/>
    </source>
</evidence>
<evidence type="ECO:0000256" key="5">
    <source>
        <dbReference type="ARBA" id="ARBA00022692"/>
    </source>
</evidence>
<feature type="transmembrane region" description="Helical" evidence="13">
    <location>
        <begin position="24"/>
        <end position="43"/>
    </location>
</feature>
<feature type="transmembrane region" description="Helical" evidence="13">
    <location>
        <begin position="162"/>
        <end position="183"/>
    </location>
</feature>
<keyword evidence="15" id="KW-1185">Reference proteome</keyword>
<evidence type="ECO:0000256" key="13">
    <source>
        <dbReference type="SAM" id="Phobius"/>
    </source>
</evidence>
<evidence type="ECO:0000256" key="7">
    <source>
        <dbReference type="ARBA" id="ARBA00022958"/>
    </source>
</evidence>
<keyword evidence="9" id="KW-0406">Ion transport</keyword>
<keyword evidence="5 13" id="KW-0812">Transmembrane</keyword>
<dbReference type="InterPro" id="IPR010617">
    <property type="entry name" value="TMEM175-like"/>
</dbReference>
<evidence type="ECO:0000256" key="12">
    <source>
        <dbReference type="ARBA" id="ARBA00034430"/>
    </source>
</evidence>
<evidence type="ECO:0000256" key="9">
    <source>
        <dbReference type="ARBA" id="ARBA00023065"/>
    </source>
</evidence>
<evidence type="ECO:0000313" key="15">
    <source>
        <dbReference type="Proteomes" id="UP001500325"/>
    </source>
</evidence>
<comment type="catalytic activity">
    <reaction evidence="12">
        <text>K(+)(in) = K(+)(out)</text>
        <dbReference type="Rhea" id="RHEA:29463"/>
        <dbReference type="ChEBI" id="CHEBI:29103"/>
    </reaction>
</comment>
<gene>
    <name evidence="14" type="ORF">GCM10023215_51080</name>
</gene>
<evidence type="ECO:0000256" key="10">
    <source>
        <dbReference type="ARBA" id="ARBA00023136"/>
    </source>
</evidence>
<feature type="transmembrane region" description="Helical" evidence="13">
    <location>
        <begin position="63"/>
        <end position="80"/>
    </location>
</feature>
<organism evidence="14 15">
    <name type="scientific">Pseudonocardia yuanmonensis</name>
    <dbReference type="NCBI Taxonomy" id="1095914"/>
    <lineage>
        <taxon>Bacteria</taxon>
        <taxon>Bacillati</taxon>
        <taxon>Actinomycetota</taxon>
        <taxon>Actinomycetes</taxon>
        <taxon>Pseudonocardiales</taxon>
        <taxon>Pseudonocardiaceae</taxon>
        <taxon>Pseudonocardia</taxon>
    </lineage>
</organism>
<keyword evidence="11" id="KW-0407">Ion channel</keyword>
<keyword evidence="10 13" id="KW-0472">Membrane</keyword>
<comment type="caution">
    <text evidence="14">The sequence shown here is derived from an EMBL/GenBank/DDBJ whole genome shotgun (WGS) entry which is preliminary data.</text>
</comment>
<sequence>MAEASTQGTEDEFGPTERGAAERLTFFSDAVVAIAITLLAIDLQVPQGDTAAELAAGFSAHRAEYLAFLISFAVIARHWISHHRVFRYVARATLPLIWLNMLWLLIIVLTPFFTRFIAEDQVDFARFSVYALAETVQIGTFTVILVVLARTRSFVPGTPWRLVRYGWVPSAITGFAFLVSIPLFPLLELWAFAVWAVVPFLGDRITNKLGITGRDD</sequence>
<keyword evidence="7" id="KW-0630">Potassium</keyword>
<name>A0ABP8XCX9_9PSEU</name>
<accession>A0ABP8XCX9</accession>
<dbReference type="EMBL" id="BAABIC010000020">
    <property type="protein sequence ID" value="GAA4704997.1"/>
    <property type="molecule type" value="Genomic_DNA"/>
</dbReference>
<dbReference type="PANTHER" id="PTHR31462:SF5">
    <property type="entry name" value="ENDOSOMAL_LYSOSOMAL PROTON CHANNEL TMEM175"/>
    <property type="match status" value="1"/>
</dbReference>